<dbReference type="HOGENOM" id="CLU_864661_0_0_5"/>
<proteinExistence type="predicted"/>
<feature type="non-terminal residue" evidence="2">
    <location>
        <position position="323"/>
    </location>
</feature>
<protein>
    <recommendedName>
        <fullName evidence="1">Trimeric autotransporter adhesin YadA-like stalk domain-containing protein</fullName>
    </recommendedName>
</protein>
<gene>
    <name evidence="2" type="ORF">ME5_00619</name>
</gene>
<feature type="domain" description="Trimeric autotransporter adhesin YadA-like stalk" evidence="1">
    <location>
        <begin position="212"/>
        <end position="256"/>
    </location>
</feature>
<dbReference type="GO" id="GO:0019867">
    <property type="term" value="C:outer membrane"/>
    <property type="evidence" value="ECO:0007669"/>
    <property type="project" value="InterPro"/>
</dbReference>
<sequence length="323" mass="32673">MQNSRYRSVAAAVSGIDNVLSQNISNFNELSVSVGAIQTNVAQGLIGVVRRFDIVGTPNVLSLTTAAGTTEARQVLTNLADGNLSANSSQAVTGGQLFATNSNIFNIANRTNLYLGSGNVNGGANSLPSFPVQGVSQTSVAAAFGSVDGYLTQHSNAISSLQTEYEIIDDLNRGTAGVVQRVAPAEEGAPATNQLVLTAIDGTAGEPGAAQKLSNLAAATLSSNSTDAVTGAQLFATNTNVTNIDDRVTSVEGDVNTIGDTITTIQGDVTNITNQVTSGTAGVVQRVAPEQANGPATNALVLTAINGTAAQPGAAQRLSNLAA</sequence>
<evidence type="ECO:0000259" key="1">
    <source>
        <dbReference type="Pfam" id="PF05662"/>
    </source>
</evidence>
<dbReference type="eggNOG" id="COG5295">
    <property type="taxonomic scope" value="Bacteria"/>
</dbReference>
<comment type="caution">
    <text evidence="2">The sequence shown here is derived from an EMBL/GenBank/DDBJ whole genome shotgun (WGS) entry which is preliminary data.</text>
</comment>
<organism evidence="2 3">
    <name type="scientific">Bartonella tamiae Th239</name>
    <dbReference type="NCBI Taxonomy" id="1094558"/>
    <lineage>
        <taxon>Bacteria</taxon>
        <taxon>Pseudomonadati</taxon>
        <taxon>Pseudomonadota</taxon>
        <taxon>Alphaproteobacteria</taxon>
        <taxon>Hyphomicrobiales</taxon>
        <taxon>Bartonellaceae</taxon>
        <taxon>Bartonella</taxon>
    </lineage>
</organism>
<evidence type="ECO:0000313" key="3">
    <source>
        <dbReference type="Proteomes" id="UP000008952"/>
    </source>
</evidence>
<accession>J1K1F6</accession>
<dbReference type="Pfam" id="PF05662">
    <property type="entry name" value="YadA_stalk"/>
    <property type="match status" value="2"/>
</dbReference>
<dbReference type="EMBL" id="AIMB01000003">
    <property type="protein sequence ID" value="EJF91287.1"/>
    <property type="molecule type" value="Genomic_DNA"/>
</dbReference>
<dbReference type="Proteomes" id="UP000008952">
    <property type="component" value="Unassembled WGS sequence"/>
</dbReference>
<dbReference type="Gene3D" id="1.20.5.170">
    <property type="match status" value="2"/>
</dbReference>
<dbReference type="InterPro" id="IPR008635">
    <property type="entry name" value="Coiled_stalk_dom"/>
</dbReference>
<keyword evidence="3" id="KW-1185">Reference proteome</keyword>
<feature type="domain" description="Trimeric autotransporter adhesin YadA-like stalk" evidence="1">
    <location>
        <begin position="76"/>
        <end position="113"/>
    </location>
</feature>
<evidence type="ECO:0000313" key="2">
    <source>
        <dbReference type="EMBL" id="EJF91287.1"/>
    </source>
</evidence>
<name>J1K1F6_9HYPH</name>
<reference evidence="2 3" key="1">
    <citation type="submission" date="2012-03" db="EMBL/GenBank/DDBJ databases">
        <title>The Genome Sequence of Bartonella tamiae Th239.</title>
        <authorList>
            <consortium name="The Broad Institute Genome Sequencing Platform"/>
            <consortium name="The Broad Institute Genome Sequencing Center for Infectious Disease"/>
            <person name="Feldgarden M."/>
            <person name="Kirby J."/>
            <person name="Kosoy M."/>
            <person name="Birtles R."/>
            <person name="Probert W.S."/>
            <person name="Chiaraviglio L."/>
            <person name="Young S.K."/>
            <person name="Zeng Q."/>
            <person name="Gargeya S."/>
            <person name="Fitzgerald M."/>
            <person name="Haas B."/>
            <person name="Abouelleil A."/>
            <person name="Alvarado L."/>
            <person name="Arachchi H.M."/>
            <person name="Berlin A."/>
            <person name="Chapman S.B."/>
            <person name="Gearin G."/>
            <person name="Goldberg J."/>
            <person name="Griggs A."/>
            <person name="Gujja S."/>
            <person name="Hansen M."/>
            <person name="Heiman D."/>
            <person name="Howarth C."/>
            <person name="Larimer J."/>
            <person name="Lui A."/>
            <person name="MacDonald P.J.P."/>
            <person name="McCowen C."/>
            <person name="Montmayeur A."/>
            <person name="Murphy C."/>
            <person name="Neiman D."/>
            <person name="Pearson M."/>
            <person name="Priest M."/>
            <person name="Roberts A."/>
            <person name="Saif S."/>
            <person name="Shea T."/>
            <person name="Sisk P."/>
            <person name="Stolte C."/>
            <person name="Sykes S."/>
            <person name="Wortman J."/>
            <person name="Nusbaum C."/>
            <person name="Birren B."/>
        </authorList>
    </citation>
    <scope>NUCLEOTIDE SEQUENCE [LARGE SCALE GENOMIC DNA]</scope>
    <source>
        <strain evidence="2 3">Th239</strain>
    </source>
</reference>
<dbReference type="AlphaFoldDB" id="J1K1F6"/>